<feature type="domain" description="Zinc-ribbon" evidence="3">
    <location>
        <begin position="3"/>
        <end position="24"/>
    </location>
</feature>
<sequence>MKYCTQCGTQTEKDERFCLVCGAEIPDVKERIRKEDGFNRWWLLPIITLSVILAGGIIIHFYLENQNSETIEAYQTGIQHAEEGHYSQALEAFEKAGSLKTNFQAAKTAKEFMKVALKVESKIQSIDELIGDQAFQEGLQLAQEAEDQLKPYKGEVTQRLLDRIISKRNEVQVAQIKQQFSENPTIDELKILLWQIHSIKADKSEELVQSMEDRFINDTFSRASENLQDNQFTTALNIVEEGLRYIPESERLKNLKSTIEKQKVAFETEQQKRIEQALSQYELEQDQNKNNAVEIVKVEAKPDEYGDIVVKGEIKSVATVPIQSVTVNYSLYDENDELLTENETFLYPETLYPNETGKFEYIHYEMPDKVSIEINQVSWFLDEE</sequence>
<dbReference type="Pfam" id="PF13240">
    <property type="entry name" value="Zn_Ribbon_1"/>
    <property type="match status" value="1"/>
</dbReference>
<reference evidence="4 5" key="1">
    <citation type="journal article" date="2011" name="Int. J. Syst. Evol. Microbiol.">
        <title>Allobacillus halotolerans gen. nov., sp. nov. isolated from shrimp paste.</title>
        <authorList>
            <person name="Sheu S.Y."/>
            <person name="Arun A.B."/>
            <person name="Jiang S.R."/>
            <person name="Young C.C."/>
            <person name="Chen W.M."/>
        </authorList>
    </citation>
    <scope>NUCLEOTIDE SEQUENCE [LARGE SCALE GENOMIC DNA]</scope>
    <source>
        <strain evidence="4 5">LMG 24826</strain>
    </source>
</reference>
<dbReference type="EMBL" id="JAHLZF010000006">
    <property type="protein sequence ID" value="MBU6080547.1"/>
    <property type="molecule type" value="Genomic_DNA"/>
</dbReference>
<dbReference type="InterPro" id="IPR047676">
    <property type="entry name" value="FxLYD_dom"/>
</dbReference>
<dbReference type="RefSeq" id="WP_216687051.1">
    <property type="nucleotide sequence ID" value="NZ_CAUPKR010000014.1"/>
</dbReference>
<protein>
    <submittedName>
        <fullName evidence="4">FxLYD domain-containing protein</fullName>
    </submittedName>
</protein>
<name>A0ABS6GN52_9BACI</name>
<organism evidence="4 5">
    <name type="scientific">Allobacillus halotolerans</name>
    <dbReference type="NCBI Taxonomy" id="570278"/>
    <lineage>
        <taxon>Bacteria</taxon>
        <taxon>Bacillati</taxon>
        <taxon>Bacillota</taxon>
        <taxon>Bacilli</taxon>
        <taxon>Bacillales</taxon>
        <taxon>Bacillaceae</taxon>
        <taxon>Allobacillus</taxon>
    </lineage>
</organism>
<evidence type="ECO:0000313" key="4">
    <source>
        <dbReference type="EMBL" id="MBU6080547.1"/>
    </source>
</evidence>
<evidence type="ECO:0000256" key="2">
    <source>
        <dbReference type="SAM" id="Phobius"/>
    </source>
</evidence>
<evidence type="ECO:0000259" key="3">
    <source>
        <dbReference type="Pfam" id="PF13240"/>
    </source>
</evidence>
<keyword evidence="5" id="KW-1185">Reference proteome</keyword>
<dbReference type="NCBIfam" id="NF038353">
    <property type="entry name" value="FxLYD_dom"/>
    <property type="match status" value="1"/>
</dbReference>
<feature type="coiled-coil region" evidence="1">
    <location>
        <begin position="252"/>
        <end position="284"/>
    </location>
</feature>
<comment type="caution">
    <text evidence="4">The sequence shown here is derived from an EMBL/GenBank/DDBJ whole genome shotgun (WGS) entry which is preliminary data.</text>
</comment>
<keyword evidence="2" id="KW-1133">Transmembrane helix</keyword>
<keyword evidence="2" id="KW-0472">Membrane</keyword>
<evidence type="ECO:0000313" key="5">
    <source>
        <dbReference type="Proteomes" id="UP000812672"/>
    </source>
</evidence>
<feature type="transmembrane region" description="Helical" evidence="2">
    <location>
        <begin position="41"/>
        <end position="63"/>
    </location>
</feature>
<gene>
    <name evidence="4" type="ORF">KQ486_05910</name>
</gene>
<evidence type="ECO:0000256" key="1">
    <source>
        <dbReference type="SAM" id="Coils"/>
    </source>
</evidence>
<dbReference type="Proteomes" id="UP000812672">
    <property type="component" value="Unassembled WGS sequence"/>
</dbReference>
<accession>A0ABS6GN52</accession>
<keyword evidence="2" id="KW-0812">Transmembrane</keyword>
<keyword evidence="1" id="KW-0175">Coiled coil</keyword>
<dbReference type="InterPro" id="IPR026870">
    <property type="entry name" value="Zinc_ribbon_dom"/>
</dbReference>
<proteinExistence type="predicted"/>